<dbReference type="Proteomes" id="UP000676336">
    <property type="component" value="Unassembled WGS sequence"/>
</dbReference>
<dbReference type="SMART" id="SM00233">
    <property type="entry name" value="PH"/>
    <property type="match status" value="1"/>
</dbReference>
<dbReference type="EMBL" id="CAJOBI010135400">
    <property type="protein sequence ID" value="CAF4743273.1"/>
    <property type="molecule type" value="Genomic_DNA"/>
</dbReference>
<reference evidence="2" key="1">
    <citation type="submission" date="2021-02" db="EMBL/GenBank/DDBJ databases">
        <authorList>
            <person name="Nowell W R."/>
        </authorList>
    </citation>
    <scope>NUCLEOTIDE SEQUENCE</scope>
</reference>
<sequence>MMASSLPAISKLTISDIEVTTDRHSLDDTHSSHCFVKSSSSSTIDTQPSTIIETNMTNSVIKPSSSGSGLTKLSQLNPSSSISAGHYANSIHGFTSSNVSKSRSMESLANVPSMVPKYILSIEEVNISSSVLRRGYLKFLEEKGTDWMKKFVIIRRPFVFIHNHEKDPVIRDFINLGTARIEFNDEESTNGTRSARNTFSVVSKYRGFLIQPLAEKDVHDWLYAFNPLLAGQIKSRSSNRSKGNIS</sequence>
<dbReference type="AlphaFoldDB" id="A0A8S3AU32"/>
<dbReference type="SUPFAM" id="SSF50729">
    <property type="entry name" value="PH domain-like"/>
    <property type="match status" value="1"/>
</dbReference>
<protein>
    <recommendedName>
        <fullName evidence="1">PH domain-containing protein</fullName>
    </recommendedName>
</protein>
<dbReference type="InterPro" id="IPR001849">
    <property type="entry name" value="PH_domain"/>
</dbReference>
<organism evidence="2 3">
    <name type="scientific">Rotaria magnacalcarata</name>
    <dbReference type="NCBI Taxonomy" id="392030"/>
    <lineage>
        <taxon>Eukaryota</taxon>
        <taxon>Metazoa</taxon>
        <taxon>Spiralia</taxon>
        <taxon>Gnathifera</taxon>
        <taxon>Rotifera</taxon>
        <taxon>Eurotatoria</taxon>
        <taxon>Bdelloidea</taxon>
        <taxon>Philodinida</taxon>
        <taxon>Philodinidae</taxon>
        <taxon>Rotaria</taxon>
    </lineage>
</organism>
<feature type="domain" description="PH" evidence="1">
    <location>
        <begin position="130"/>
        <end position="230"/>
    </location>
</feature>
<evidence type="ECO:0000313" key="2">
    <source>
        <dbReference type="EMBL" id="CAF4743273.1"/>
    </source>
</evidence>
<gene>
    <name evidence="2" type="ORF">SMN809_LOCUS44812</name>
</gene>
<proteinExistence type="predicted"/>
<evidence type="ECO:0000313" key="3">
    <source>
        <dbReference type="Proteomes" id="UP000676336"/>
    </source>
</evidence>
<accession>A0A8S3AU32</accession>
<dbReference type="PROSITE" id="PS50003">
    <property type="entry name" value="PH_DOMAIN"/>
    <property type="match status" value="1"/>
</dbReference>
<name>A0A8S3AU32_9BILA</name>
<comment type="caution">
    <text evidence="2">The sequence shown here is derived from an EMBL/GenBank/DDBJ whole genome shotgun (WGS) entry which is preliminary data.</text>
</comment>
<dbReference type="Gene3D" id="2.30.29.30">
    <property type="entry name" value="Pleckstrin-homology domain (PH domain)/Phosphotyrosine-binding domain (PTB)"/>
    <property type="match status" value="1"/>
</dbReference>
<dbReference type="InterPro" id="IPR011993">
    <property type="entry name" value="PH-like_dom_sf"/>
</dbReference>
<evidence type="ECO:0000259" key="1">
    <source>
        <dbReference type="PROSITE" id="PS50003"/>
    </source>
</evidence>